<keyword evidence="2 7" id="KW-0813">Transport</keyword>
<keyword evidence="7" id="KW-1003">Cell membrane</keyword>
<dbReference type="RefSeq" id="WP_170271433.1">
    <property type="nucleotide sequence ID" value="NZ_JABEQB010000036.1"/>
</dbReference>
<proteinExistence type="inferred from homology"/>
<evidence type="ECO:0000256" key="4">
    <source>
        <dbReference type="ARBA" id="ARBA00023065"/>
    </source>
</evidence>
<evidence type="ECO:0000313" key="9">
    <source>
        <dbReference type="Proteomes" id="UP000529861"/>
    </source>
</evidence>
<dbReference type="SUPFAM" id="SSF47928">
    <property type="entry name" value="N-terminal domain of the delta subunit of the F1F0-ATP synthase"/>
    <property type="match status" value="1"/>
</dbReference>
<dbReference type="PANTHER" id="PTHR11910">
    <property type="entry name" value="ATP SYNTHASE DELTA CHAIN"/>
    <property type="match status" value="1"/>
</dbReference>
<comment type="caution">
    <text evidence="8">The sequence shown here is derived from an EMBL/GenBank/DDBJ whole genome shotgun (WGS) entry which is preliminary data.</text>
</comment>
<sequence>MEQIIAKRYASALFDVAKKEDRVKEYYEELKKAVEILQTEVVWKIFVNKSIDKTKKMKFVEEVLEGFSKEIVNFVKVAISKHRENLIKEILNEFEALYKAYFNMIDVKVISAYPLKEEVLNLVREKLEKKYNKKVNLIPVVDKEILGGLKLVIGNTVIDGSIKARLEALLKNMRQAV</sequence>
<dbReference type="GO" id="GO:0045259">
    <property type="term" value="C:proton-transporting ATP synthase complex"/>
    <property type="evidence" value="ECO:0007669"/>
    <property type="project" value="UniProtKB-KW"/>
</dbReference>
<dbReference type="InterPro" id="IPR000711">
    <property type="entry name" value="ATPase_OSCP/dsu"/>
</dbReference>
<dbReference type="Proteomes" id="UP000529861">
    <property type="component" value="Unassembled WGS sequence"/>
</dbReference>
<keyword evidence="3 7" id="KW-0375">Hydrogen ion transport</keyword>
<name>A0A7Y2L8B8_9THEO</name>
<keyword evidence="4 7" id="KW-0406">Ion transport</keyword>
<evidence type="ECO:0000256" key="1">
    <source>
        <dbReference type="ARBA" id="ARBA00004370"/>
    </source>
</evidence>
<dbReference type="NCBIfam" id="TIGR01145">
    <property type="entry name" value="ATP_synt_delta"/>
    <property type="match status" value="1"/>
</dbReference>
<comment type="function">
    <text evidence="7">F(1)F(0) ATP synthase produces ATP from ADP in the presence of a proton or sodium gradient. F-type ATPases consist of two structural domains, F(1) containing the extramembraneous catalytic core and F(0) containing the membrane proton channel, linked together by a central stalk and a peripheral stalk. During catalysis, ATP synthesis in the catalytic domain of F(1) is coupled via a rotary mechanism of the central stalk subunits to proton translocation.</text>
</comment>
<dbReference type="PRINTS" id="PR00125">
    <property type="entry name" value="ATPASEDELTA"/>
</dbReference>
<dbReference type="AlphaFoldDB" id="A0A7Y2L8B8"/>
<comment type="subcellular location">
    <subcellularLocation>
        <location evidence="7">Cell membrane</location>
        <topology evidence="7">Peripheral membrane protein</topology>
    </subcellularLocation>
    <subcellularLocation>
        <location evidence="1">Membrane</location>
    </subcellularLocation>
</comment>
<evidence type="ECO:0000256" key="2">
    <source>
        <dbReference type="ARBA" id="ARBA00022448"/>
    </source>
</evidence>
<dbReference type="EMBL" id="JABEQB010000036">
    <property type="protein sequence ID" value="NNG67683.1"/>
    <property type="molecule type" value="Genomic_DNA"/>
</dbReference>
<dbReference type="GO" id="GO:0046933">
    <property type="term" value="F:proton-transporting ATP synthase activity, rotational mechanism"/>
    <property type="evidence" value="ECO:0007669"/>
    <property type="project" value="UniProtKB-UniRule"/>
</dbReference>
<organism evidence="8 9">
    <name type="scientific">Caldanaerobacter subterraneus</name>
    <dbReference type="NCBI Taxonomy" id="911092"/>
    <lineage>
        <taxon>Bacteria</taxon>
        <taxon>Bacillati</taxon>
        <taxon>Bacillota</taxon>
        <taxon>Clostridia</taxon>
        <taxon>Thermoanaerobacterales</taxon>
        <taxon>Thermoanaerobacteraceae</taxon>
        <taxon>Caldanaerobacter</taxon>
    </lineage>
</organism>
<dbReference type="GO" id="GO:0005886">
    <property type="term" value="C:plasma membrane"/>
    <property type="evidence" value="ECO:0007669"/>
    <property type="project" value="UniProtKB-SubCell"/>
</dbReference>
<evidence type="ECO:0000256" key="3">
    <source>
        <dbReference type="ARBA" id="ARBA00022781"/>
    </source>
</evidence>
<dbReference type="Gene3D" id="1.10.520.20">
    <property type="entry name" value="N-terminal domain of the delta subunit of the F1F0-ATP synthase"/>
    <property type="match status" value="1"/>
</dbReference>
<dbReference type="InterPro" id="IPR026015">
    <property type="entry name" value="ATP_synth_OSCP/delta_N_sf"/>
</dbReference>
<keyword evidence="5 7" id="KW-0472">Membrane</keyword>
<keyword evidence="7" id="KW-0139">CF(1)</keyword>
<evidence type="ECO:0000256" key="5">
    <source>
        <dbReference type="ARBA" id="ARBA00023136"/>
    </source>
</evidence>
<evidence type="ECO:0000256" key="7">
    <source>
        <dbReference type="HAMAP-Rule" id="MF_01416"/>
    </source>
</evidence>
<comment type="function">
    <text evidence="7">This protein is part of the stalk that links CF(0) to CF(1). It either transmits conformational changes from CF(0) to CF(1) or is implicated in proton conduction.</text>
</comment>
<comment type="similarity">
    <text evidence="7">Belongs to the ATPase delta chain family.</text>
</comment>
<dbReference type="HAMAP" id="MF_01416">
    <property type="entry name" value="ATP_synth_delta_bact"/>
    <property type="match status" value="1"/>
</dbReference>
<dbReference type="Pfam" id="PF00213">
    <property type="entry name" value="OSCP"/>
    <property type="match status" value="1"/>
</dbReference>
<evidence type="ECO:0000256" key="6">
    <source>
        <dbReference type="ARBA" id="ARBA00023310"/>
    </source>
</evidence>
<protein>
    <recommendedName>
        <fullName evidence="7">ATP synthase subunit delta</fullName>
    </recommendedName>
    <alternativeName>
        <fullName evidence="7">ATP synthase F(1) sector subunit delta</fullName>
    </alternativeName>
    <alternativeName>
        <fullName evidence="7">F-type ATPase subunit delta</fullName>
        <shortName evidence="7">F-ATPase subunit delta</shortName>
    </alternativeName>
</protein>
<gene>
    <name evidence="7 8" type="primary">atpH</name>
    <name evidence="8" type="ORF">HKI81_10765</name>
</gene>
<evidence type="ECO:0000313" key="8">
    <source>
        <dbReference type="EMBL" id="NNG67683.1"/>
    </source>
</evidence>
<keyword evidence="6 7" id="KW-0066">ATP synthesis</keyword>
<reference evidence="8 9" key="1">
    <citation type="submission" date="2020-04" db="EMBL/GenBank/DDBJ databases">
        <title>Draft genome sequence of Caldanaerobacter sunterraneus. strain 1523vc isolated from Griffin hot spring, Kamchatka, Russia.</title>
        <authorList>
            <person name="Toshchakov S.V."/>
            <person name="Podosokorskaya O.A."/>
            <person name="Kublanov I.V."/>
            <person name="Korzhenkov A."/>
            <person name="Patrushev M.V."/>
        </authorList>
    </citation>
    <scope>NUCLEOTIDE SEQUENCE [LARGE SCALE GENOMIC DNA]</scope>
    <source>
        <strain evidence="8 9">1523vc</strain>
    </source>
</reference>
<accession>A0A7Y2L8B8</accession>